<dbReference type="EMBL" id="CP046368">
    <property type="protein sequence ID" value="QIA68407.1"/>
    <property type="molecule type" value="Genomic_DNA"/>
</dbReference>
<organism evidence="1 2">
    <name type="scientific">Spiroplasma citri</name>
    <dbReference type="NCBI Taxonomy" id="2133"/>
    <lineage>
        <taxon>Bacteria</taxon>
        <taxon>Bacillati</taxon>
        <taxon>Mycoplasmatota</taxon>
        <taxon>Mollicutes</taxon>
        <taxon>Entomoplasmatales</taxon>
        <taxon>Spiroplasmataceae</taxon>
        <taxon>Spiroplasma</taxon>
    </lineage>
</organism>
<evidence type="ECO:0000313" key="1">
    <source>
        <dbReference type="EMBL" id="QIA68407.1"/>
    </source>
</evidence>
<accession>A0AAJ4EIE8</accession>
<protein>
    <submittedName>
        <fullName evidence="1">Uncharacterized protein</fullName>
    </submittedName>
</protein>
<reference evidence="1 2" key="1">
    <citation type="submission" date="2019-11" db="EMBL/GenBank/DDBJ databases">
        <title>Whole genome sequencing and comparative genomics analyses of five strains of Spiroplasma citri.</title>
        <authorList>
            <person name="Yokomi R."/>
            <person name="Chen J."/>
            <person name="Rattner R."/>
            <person name="Vidalakis G."/>
        </authorList>
    </citation>
    <scope>NUCLEOTIDE SEQUENCE [LARGE SCALE GENOMIC DNA]</scope>
    <source>
        <strain evidence="1 2">BR12</strain>
    </source>
</reference>
<dbReference type="RefSeq" id="WP_071936991.1">
    <property type="nucleotide sequence ID" value="NZ_CP013197.1"/>
</dbReference>
<evidence type="ECO:0000313" key="2">
    <source>
        <dbReference type="Proteomes" id="UP000464735"/>
    </source>
</evidence>
<dbReference type="GeneID" id="54238329"/>
<dbReference type="Proteomes" id="UP000464735">
    <property type="component" value="Chromosome"/>
</dbReference>
<dbReference type="AlphaFoldDB" id="A0AAJ4EIE8"/>
<proteinExistence type="predicted"/>
<gene>
    <name evidence="1" type="ORF">GL298_01975</name>
</gene>
<name>A0AAJ4EIE8_SPICI</name>
<sequence>MAFIFITFDNTEDYLTDRDQAIYYDFLLRNQTIPYYANKELSNKNAINLLGNSDNYNEEILKLCDNNSTGFLFYGFGQQENLEAEFKYEDNEIQEKIKTKKRKQRNTIFLFNHLRKND</sequence>
<dbReference type="KEGG" id="sck:SCITRI_00397"/>